<accession>A0A1G7K867</accession>
<dbReference type="Pfam" id="PF02517">
    <property type="entry name" value="Rce1-like"/>
    <property type="match status" value="1"/>
</dbReference>
<dbReference type="EMBL" id="FNBG01000009">
    <property type="protein sequence ID" value="SDF33154.1"/>
    <property type="molecule type" value="Genomic_DNA"/>
</dbReference>
<feature type="transmembrane region" description="Helical" evidence="1">
    <location>
        <begin position="172"/>
        <end position="189"/>
    </location>
</feature>
<reference evidence="3 4" key="1">
    <citation type="submission" date="2016-10" db="EMBL/GenBank/DDBJ databases">
        <authorList>
            <person name="de Groot N.N."/>
        </authorList>
    </citation>
    <scope>NUCLEOTIDE SEQUENCE [LARGE SCALE GENOMIC DNA]</scope>
    <source>
        <strain evidence="3 4">DSM 28129</strain>
    </source>
</reference>
<evidence type="ECO:0000313" key="4">
    <source>
        <dbReference type="Proteomes" id="UP000198972"/>
    </source>
</evidence>
<feature type="transmembrane region" description="Helical" evidence="1">
    <location>
        <begin position="137"/>
        <end position="160"/>
    </location>
</feature>
<dbReference type="RefSeq" id="WP_091229017.1">
    <property type="nucleotide sequence ID" value="NZ_FNBG01000009.1"/>
</dbReference>
<keyword evidence="1" id="KW-1133">Transmembrane helix</keyword>
<evidence type="ECO:0000313" key="3">
    <source>
        <dbReference type="EMBL" id="SDF33154.1"/>
    </source>
</evidence>
<evidence type="ECO:0000256" key="1">
    <source>
        <dbReference type="SAM" id="Phobius"/>
    </source>
</evidence>
<dbReference type="GO" id="GO:0080120">
    <property type="term" value="P:CAAX-box protein maturation"/>
    <property type="evidence" value="ECO:0007669"/>
    <property type="project" value="UniProtKB-ARBA"/>
</dbReference>
<feature type="transmembrane region" description="Helical" evidence="1">
    <location>
        <begin position="21"/>
        <end position="44"/>
    </location>
</feature>
<feature type="transmembrane region" description="Helical" evidence="1">
    <location>
        <begin position="105"/>
        <end position="125"/>
    </location>
</feature>
<organism evidence="3 4">
    <name type="scientific">Fontibacillus panacisegetis</name>
    <dbReference type="NCBI Taxonomy" id="670482"/>
    <lineage>
        <taxon>Bacteria</taxon>
        <taxon>Bacillati</taxon>
        <taxon>Bacillota</taxon>
        <taxon>Bacilli</taxon>
        <taxon>Bacillales</taxon>
        <taxon>Paenibacillaceae</taxon>
        <taxon>Fontibacillus</taxon>
    </lineage>
</organism>
<feature type="domain" description="CAAX prenyl protease 2/Lysostaphin resistance protein A-like" evidence="2">
    <location>
        <begin position="136"/>
        <end position="242"/>
    </location>
</feature>
<sequence>MRKIFRIQFDQEALQVLTKRDGWAAILYYLYNMIFLFMFGVIMFRTQLISDFANLFTNPFFARITLDLLTMIIQFLPIFIYLLIRKQSLRTVGLKFNGTAFGKSLIIGILCSLPFILPQLVNFFLGHITFQHSIPELIYMFLYFLITIAFVEEIGFRGFIQTRIFSLIRNKYVGILFVGFLFAIMHIPFQMFQAKMGLLDFVMYDYPHLLTTWVLHMFFVYLYTRNNDLVAPVIAHTLINFVPSVIY</sequence>
<evidence type="ECO:0000259" key="2">
    <source>
        <dbReference type="Pfam" id="PF02517"/>
    </source>
</evidence>
<protein>
    <recommendedName>
        <fullName evidence="2">CAAX prenyl protease 2/Lysostaphin resistance protein A-like domain-containing protein</fullName>
    </recommendedName>
</protein>
<name>A0A1G7K867_9BACL</name>
<proteinExistence type="predicted"/>
<dbReference type="Proteomes" id="UP000198972">
    <property type="component" value="Unassembled WGS sequence"/>
</dbReference>
<dbReference type="GO" id="GO:0004175">
    <property type="term" value="F:endopeptidase activity"/>
    <property type="evidence" value="ECO:0007669"/>
    <property type="project" value="UniProtKB-ARBA"/>
</dbReference>
<keyword evidence="4" id="KW-1185">Reference proteome</keyword>
<dbReference type="OrthoDB" id="1523022at2"/>
<keyword evidence="1" id="KW-0812">Transmembrane</keyword>
<feature type="transmembrane region" description="Helical" evidence="1">
    <location>
        <begin position="201"/>
        <end position="222"/>
    </location>
</feature>
<dbReference type="AlphaFoldDB" id="A0A1G7K867"/>
<keyword evidence="1" id="KW-0472">Membrane</keyword>
<feature type="transmembrane region" description="Helical" evidence="1">
    <location>
        <begin position="64"/>
        <end position="84"/>
    </location>
</feature>
<gene>
    <name evidence="3" type="ORF">SAMN04488542_10943</name>
</gene>
<dbReference type="InterPro" id="IPR003675">
    <property type="entry name" value="Rce1/LyrA-like_dom"/>
</dbReference>